<feature type="non-terminal residue" evidence="2">
    <location>
        <position position="294"/>
    </location>
</feature>
<dbReference type="Proteomes" id="UP000266841">
    <property type="component" value="Unassembled WGS sequence"/>
</dbReference>
<protein>
    <submittedName>
        <fullName evidence="2">Uncharacterized protein</fullName>
    </submittedName>
</protein>
<feature type="region of interest" description="Disordered" evidence="1">
    <location>
        <begin position="177"/>
        <end position="294"/>
    </location>
</feature>
<dbReference type="EMBL" id="AGNL01050204">
    <property type="protein sequence ID" value="EJK44076.1"/>
    <property type="molecule type" value="Genomic_DNA"/>
</dbReference>
<gene>
    <name evidence="2" type="ORF">THAOC_37418</name>
</gene>
<evidence type="ECO:0000313" key="3">
    <source>
        <dbReference type="Proteomes" id="UP000266841"/>
    </source>
</evidence>
<keyword evidence="3" id="KW-1185">Reference proteome</keyword>
<evidence type="ECO:0000313" key="2">
    <source>
        <dbReference type="EMBL" id="EJK44076.1"/>
    </source>
</evidence>
<feature type="compositionally biased region" description="Low complexity" evidence="1">
    <location>
        <begin position="229"/>
        <end position="241"/>
    </location>
</feature>
<comment type="caution">
    <text evidence="2">The sequence shown here is derived from an EMBL/GenBank/DDBJ whole genome shotgun (WGS) entry which is preliminary data.</text>
</comment>
<proteinExistence type="predicted"/>
<sequence length="294" mass="31308">MNSHTAKWKKQRIGGRFTLTVCADIGIPPVPSPRPARRGAPHRREVTSQSQPNRRNNTRRGPKMPQMQTLRFDAVHVAPNGSRTYSLAASDCEVQQDSKCVMADRGRRKLRLKDVERVATRGGEDGSPPVLFVEGRGKEGSSLRCTLAANCGEEGMSRFRSFADGLKAAHRRALRKAGLPDPYGNDAPKTAADRANRANKAGGKRSAAPTKARGIRSRLPGRAPRADVPPSSSANASSLPPQGGVFLTSPAKQHGGRAYASPAKQRRGGPGRGASSSPAEEEEGAAVVSGNVLR</sequence>
<reference evidence="2 3" key="1">
    <citation type="journal article" date="2012" name="Genome Biol.">
        <title>Genome and low-iron response of an oceanic diatom adapted to chronic iron limitation.</title>
        <authorList>
            <person name="Lommer M."/>
            <person name="Specht M."/>
            <person name="Roy A.S."/>
            <person name="Kraemer L."/>
            <person name="Andreson R."/>
            <person name="Gutowska M.A."/>
            <person name="Wolf J."/>
            <person name="Bergner S.V."/>
            <person name="Schilhabel M.B."/>
            <person name="Klostermeier U.C."/>
            <person name="Beiko R.G."/>
            <person name="Rosenstiel P."/>
            <person name="Hippler M."/>
            <person name="Laroche J."/>
        </authorList>
    </citation>
    <scope>NUCLEOTIDE SEQUENCE [LARGE SCALE GENOMIC DNA]</scope>
    <source>
        <strain evidence="2 3">CCMP1005</strain>
    </source>
</reference>
<organism evidence="2 3">
    <name type="scientific">Thalassiosira oceanica</name>
    <name type="common">Marine diatom</name>
    <dbReference type="NCBI Taxonomy" id="159749"/>
    <lineage>
        <taxon>Eukaryota</taxon>
        <taxon>Sar</taxon>
        <taxon>Stramenopiles</taxon>
        <taxon>Ochrophyta</taxon>
        <taxon>Bacillariophyta</taxon>
        <taxon>Coscinodiscophyceae</taxon>
        <taxon>Thalassiosirophycidae</taxon>
        <taxon>Thalassiosirales</taxon>
        <taxon>Thalassiosiraceae</taxon>
        <taxon>Thalassiosira</taxon>
    </lineage>
</organism>
<accession>K0R633</accession>
<evidence type="ECO:0000256" key="1">
    <source>
        <dbReference type="SAM" id="MobiDB-lite"/>
    </source>
</evidence>
<feature type="compositionally biased region" description="Low complexity" evidence="1">
    <location>
        <begin position="285"/>
        <end position="294"/>
    </location>
</feature>
<dbReference type="AlphaFoldDB" id="K0R633"/>
<feature type="region of interest" description="Disordered" evidence="1">
    <location>
        <begin position="24"/>
        <end position="67"/>
    </location>
</feature>
<name>K0R633_THAOC</name>